<evidence type="ECO:0000313" key="1">
    <source>
        <dbReference type="EMBL" id="MFC6239466.1"/>
    </source>
</evidence>
<reference evidence="2" key="1">
    <citation type="journal article" date="2019" name="Int. J. Syst. Evol. Microbiol.">
        <title>The Global Catalogue of Microorganisms (GCM) 10K type strain sequencing project: providing services to taxonomists for standard genome sequencing and annotation.</title>
        <authorList>
            <consortium name="The Broad Institute Genomics Platform"/>
            <consortium name="The Broad Institute Genome Sequencing Center for Infectious Disease"/>
            <person name="Wu L."/>
            <person name="Ma J."/>
        </authorList>
    </citation>
    <scope>NUCLEOTIDE SEQUENCE [LARGE SCALE GENOMIC DNA]</scope>
    <source>
        <strain evidence="2">CGMCC 4.7317</strain>
    </source>
</reference>
<evidence type="ECO:0000313" key="2">
    <source>
        <dbReference type="Proteomes" id="UP001596138"/>
    </source>
</evidence>
<dbReference type="EMBL" id="JBHSTI010000033">
    <property type="protein sequence ID" value="MFC6239466.1"/>
    <property type="molecule type" value="Genomic_DNA"/>
</dbReference>
<dbReference type="RefSeq" id="WP_386768786.1">
    <property type="nucleotide sequence ID" value="NZ_JBHSTI010000033.1"/>
</dbReference>
<accession>A0ABW1T3Z8</accession>
<keyword evidence="2" id="KW-1185">Reference proteome</keyword>
<dbReference type="Proteomes" id="UP001596138">
    <property type="component" value="Unassembled WGS sequence"/>
</dbReference>
<protein>
    <submittedName>
        <fullName evidence="1">Uncharacterized protein</fullName>
    </submittedName>
</protein>
<name>A0ABW1T3Z8_9ACTN</name>
<proteinExistence type="predicted"/>
<sequence length="232" mass="24056">MSAADPAMPDMPKDADRSRGRYLHRRVDGGAAGVDEQWVAGEVGPGAWRVRSTRIAAAPVSRLEVDARWSAEVFAVVLRWVGSGTGVVRGATVACVEVPGAVEVRRFVDDVELEPVSVGGPLVLPALVLGGRLAAGPAYSFEVGDALDASTFLVPVPVEVSVQDAGDEVVMVGGSDVDGTLRHWRLSGDGLDRSGEDVVGPGGLLLRRTTGDVVATLTEVSGPTAHPDSWGA</sequence>
<gene>
    <name evidence="1" type="ORF">ACFQGU_16455</name>
</gene>
<organism evidence="1 2">
    <name type="scientific">Longivirga aurantiaca</name>
    <dbReference type="NCBI Taxonomy" id="1837743"/>
    <lineage>
        <taxon>Bacteria</taxon>
        <taxon>Bacillati</taxon>
        <taxon>Actinomycetota</taxon>
        <taxon>Actinomycetes</taxon>
        <taxon>Sporichthyales</taxon>
        <taxon>Sporichthyaceae</taxon>
        <taxon>Longivirga</taxon>
    </lineage>
</organism>
<comment type="caution">
    <text evidence="1">The sequence shown here is derived from an EMBL/GenBank/DDBJ whole genome shotgun (WGS) entry which is preliminary data.</text>
</comment>